<feature type="domain" description="Polysaccharide pyruvyl transferase" evidence="1">
    <location>
        <begin position="23"/>
        <end position="310"/>
    </location>
</feature>
<proteinExistence type="predicted"/>
<dbReference type="KEGG" id="sva:SVA_1394"/>
<dbReference type="PANTHER" id="PTHR36836">
    <property type="entry name" value="COLANIC ACID BIOSYNTHESIS PROTEIN WCAK"/>
    <property type="match status" value="1"/>
</dbReference>
<dbReference type="GO" id="GO:0016740">
    <property type="term" value="F:transferase activity"/>
    <property type="evidence" value="ECO:0007669"/>
    <property type="project" value="UniProtKB-KW"/>
</dbReference>
<dbReference type="Pfam" id="PF04230">
    <property type="entry name" value="PS_pyruv_trans"/>
    <property type="match status" value="1"/>
</dbReference>
<name>A0A1B4V330_9GAMM</name>
<evidence type="ECO:0000259" key="1">
    <source>
        <dbReference type="Pfam" id="PF04230"/>
    </source>
</evidence>
<organism evidence="2 3">
    <name type="scientific">Sulfurifustis variabilis</name>
    <dbReference type="NCBI Taxonomy" id="1675686"/>
    <lineage>
        <taxon>Bacteria</taxon>
        <taxon>Pseudomonadati</taxon>
        <taxon>Pseudomonadota</taxon>
        <taxon>Gammaproteobacteria</taxon>
        <taxon>Acidiferrobacterales</taxon>
        <taxon>Acidiferrobacteraceae</taxon>
        <taxon>Sulfurifustis</taxon>
    </lineage>
</organism>
<gene>
    <name evidence="2" type="ORF">SVA_1394</name>
</gene>
<dbReference type="Proteomes" id="UP000218899">
    <property type="component" value="Chromosome"/>
</dbReference>
<reference evidence="2 3" key="1">
    <citation type="submission" date="2015-08" db="EMBL/GenBank/DDBJ databases">
        <title>Complete genome sequence of Sulfurifustis variabilis.</title>
        <authorList>
            <person name="Miura A."/>
            <person name="Kojima H."/>
            <person name="Fukui M."/>
        </authorList>
    </citation>
    <scope>NUCLEOTIDE SEQUENCE [LARGE SCALE GENOMIC DNA]</scope>
    <source>
        <strain evidence="3">skN76</strain>
    </source>
</reference>
<accession>A0A1B4V330</accession>
<dbReference type="InterPro" id="IPR007345">
    <property type="entry name" value="Polysacch_pyruvyl_Trfase"/>
</dbReference>
<evidence type="ECO:0000313" key="2">
    <source>
        <dbReference type="EMBL" id="BAU47959.1"/>
    </source>
</evidence>
<dbReference type="RefSeq" id="WP_096460516.1">
    <property type="nucleotide sequence ID" value="NZ_AP014936.1"/>
</dbReference>
<dbReference type="AlphaFoldDB" id="A0A1B4V330"/>
<evidence type="ECO:0000313" key="3">
    <source>
        <dbReference type="Proteomes" id="UP000218899"/>
    </source>
</evidence>
<sequence>MQQQTKTPEVYRVGISGSYGGLNLGDEAILQGIVAQLRRSLPVEITVFSRDAEDTRRRHPGVARVVPARSLARDAVRPEIERLDLLILGGGGILFDEEAKVYLREVDLALEKRVPVMTYAISAGPLKTPEAQKLVRESLSRVDVVTVREPGALKVLEEIGVKRDIVVTADPALLLEPEPLAPGALEREGLDPARRLIGMSVREPGAAAPDIDEAVYHGLLANAADYMVERFDADVVLIPMEPKMLDVRHCHAVIAQMLRAQRATVLKGEYSSGQMLSLVGRLAFAVGMRLHFLIFAALQGVPFVALPYSSKVEGFLADMKMVVPPLHQVNAGRLLAYIDQYWDRRAALQKSIKKLVPALQKRALETNEIAVRLLTGRPARSAAAVTEARA</sequence>
<keyword evidence="2" id="KW-0808">Transferase</keyword>
<dbReference type="PANTHER" id="PTHR36836:SF1">
    <property type="entry name" value="COLANIC ACID BIOSYNTHESIS PROTEIN WCAK"/>
    <property type="match status" value="1"/>
</dbReference>
<dbReference type="OrthoDB" id="3199616at2"/>
<dbReference type="EMBL" id="AP014936">
    <property type="protein sequence ID" value="BAU47959.1"/>
    <property type="molecule type" value="Genomic_DNA"/>
</dbReference>
<protein>
    <submittedName>
        <fullName evidence="2">Polysaccharide pyruvyl transferase</fullName>
    </submittedName>
</protein>
<keyword evidence="3" id="KW-1185">Reference proteome</keyword>